<dbReference type="EMBL" id="SWOV01000010">
    <property type="protein sequence ID" value="NFF87373.1"/>
    <property type="molecule type" value="Genomic_DNA"/>
</dbReference>
<comment type="similarity">
    <text evidence="1">Belongs to the EamA transporter family.</text>
</comment>
<feature type="transmembrane region" description="Helical" evidence="2">
    <location>
        <begin position="85"/>
        <end position="105"/>
    </location>
</feature>
<evidence type="ECO:0000313" key="9">
    <source>
        <dbReference type="Proteomes" id="UP000486903"/>
    </source>
</evidence>
<gene>
    <name evidence="4" type="ORF">FC774_05725</name>
    <name evidence="5" type="ORF">FDB51_04945</name>
    <name evidence="6" type="ORF">FDG31_07440</name>
</gene>
<feature type="transmembrane region" description="Helical" evidence="2">
    <location>
        <begin position="44"/>
        <end position="65"/>
    </location>
</feature>
<dbReference type="Proteomes" id="UP000473681">
    <property type="component" value="Unassembled WGS sequence"/>
</dbReference>
<feature type="transmembrane region" description="Helical" evidence="2">
    <location>
        <begin position="170"/>
        <end position="189"/>
    </location>
</feature>
<proteinExistence type="inferred from homology"/>
<dbReference type="Gene3D" id="1.10.3730.20">
    <property type="match status" value="1"/>
</dbReference>
<evidence type="ECO:0000313" key="7">
    <source>
        <dbReference type="Proteomes" id="UP000473681"/>
    </source>
</evidence>
<feature type="transmembrane region" description="Helical" evidence="2">
    <location>
        <begin position="12"/>
        <end position="38"/>
    </location>
</feature>
<comment type="caution">
    <text evidence="4">The sequence shown here is derived from an EMBL/GenBank/DDBJ whole genome shotgun (WGS) entry which is preliminary data.</text>
</comment>
<evidence type="ECO:0000256" key="2">
    <source>
        <dbReference type="SAM" id="Phobius"/>
    </source>
</evidence>
<dbReference type="PANTHER" id="PTHR22911">
    <property type="entry name" value="ACYL-MALONYL CONDENSING ENZYME-RELATED"/>
    <property type="match status" value="1"/>
</dbReference>
<evidence type="ECO:0000313" key="8">
    <source>
        <dbReference type="Proteomes" id="UP000476820"/>
    </source>
</evidence>
<accession>A0A0L9Y7S9</accession>
<organism evidence="4 8">
    <name type="scientific">Clostridium botulinum</name>
    <dbReference type="NCBI Taxonomy" id="1491"/>
    <lineage>
        <taxon>Bacteria</taxon>
        <taxon>Bacillati</taxon>
        <taxon>Bacillota</taxon>
        <taxon>Clostridia</taxon>
        <taxon>Eubacteriales</taxon>
        <taxon>Clostridiaceae</taxon>
        <taxon>Clostridium</taxon>
    </lineage>
</organism>
<feature type="transmembrane region" description="Helical" evidence="2">
    <location>
        <begin position="290"/>
        <end position="307"/>
    </location>
</feature>
<reference evidence="7 8" key="1">
    <citation type="submission" date="2019-04" db="EMBL/GenBank/DDBJ databases">
        <title>Genome sequencing of Clostridium botulinum Groups I-IV and Clostridium butyricum.</title>
        <authorList>
            <person name="Brunt J."/>
            <person name="Van Vliet A.H.M."/>
            <person name="Stringer S.C."/>
            <person name="Carter A.T."/>
            <person name="Peck M.W."/>
        </authorList>
    </citation>
    <scope>NUCLEOTIDE SEQUENCE [LARGE SCALE GENOMIC DNA]</scope>
    <source>
        <strain evidence="4 8">1605</strain>
        <strain evidence="6 9">BL81</strain>
        <strain evidence="5 7">CB-K-33E</strain>
    </source>
</reference>
<name>A0A0L9Y7S9_CLOBO</name>
<evidence type="ECO:0000256" key="1">
    <source>
        <dbReference type="ARBA" id="ARBA00007362"/>
    </source>
</evidence>
<feature type="domain" description="EamA" evidence="3">
    <location>
        <begin position="9"/>
        <end position="156"/>
    </location>
</feature>
<dbReference type="SUPFAM" id="SSF103481">
    <property type="entry name" value="Multidrug resistance efflux transporter EmrE"/>
    <property type="match status" value="2"/>
</dbReference>
<feature type="transmembrane region" description="Helical" evidence="2">
    <location>
        <begin position="111"/>
        <end position="134"/>
    </location>
</feature>
<dbReference type="InterPro" id="IPR000620">
    <property type="entry name" value="EamA_dom"/>
</dbReference>
<keyword evidence="2" id="KW-0812">Transmembrane</keyword>
<keyword evidence="2" id="KW-1133">Transmembrane helix</keyword>
<evidence type="ECO:0000313" key="5">
    <source>
        <dbReference type="EMBL" id="NFN34488.1"/>
    </source>
</evidence>
<dbReference type="RefSeq" id="WP_003374606.1">
    <property type="nucleotide sequence ID" value="NZ_JACBBA010000001.1"/>
</dbReference>
<evidence type="ECO:0000313" key="6">
    <source>
        <dbReference type="EMBL" id="NFV26010.1"/>
    </source>
</evidence>
<feature type="domain" description="EamA" evidence="3">
    <location>
        <begin position="169"/>
        <end position="306"/>
    </location>
</feature>
<dbReference type="Proteomes" id="UP000486903">
    <property type="component" value="Unassembled WGS sequence"/>
</dbReference>
<evidence type="ECO:0000259" key="3">
    <source>
        <dbReference type="Pfam" id="PF00892"/>
    </source>
</evidence>
<feature type="transmembrane region" description="Helical" evidence="2">
    <location>
        <begin position="210"/>
        <end position="230"/>
    </location>
</feature>
<dbReference type="InterPro" id="IPR037185">
    <property type="entry name" value="EmrE-like"/>
</dbReference>
<protein>
    <submittedName>
        <fullName evidence="4">DMT family transporter</fullName>
    </submittedName>
</protein>
<dbReference type="AlphaFoldDB" id="A0A0L9Y7S9"/>
<keyword evidence="2" id="KW-0472">Membrane</keyword>
<dbReference type="Proteomes" id="UP000476820">
    <property type="component" value="Unassembled WGS sequence"/>
</dbReference>
<feature type="transmembrane region" description="Helical" evidence="2">
    <location>
        <begin position="141"/>
        <end position="158"/>
    </location>
</feature>
<dbReference type="GO" id="GO:0016020">
    <property type="term" value="C:membrane"/>
    <property type="evidence" value="ECO:0007669"/>
    <property type="project" value="InterPro"/>
</dbReference>
<feature type="transmembrane region" description="Helical" evidence="2">
    <location>
        <begin position="266"/>
        <end position="284"/>
    </location>
</feature>
<dbReference type="EMBL" id="SWVK01000005">
    <property type="protein sequence ID" value="NFN34488.1"/>
    <property type="molecule type" value="Genomic_DNA"/>
</dbReference>
<dbReference type="Pfam" id="PF00892">
    <property type="entry name" value="EamA"/>
    <property type="match status" value="2"/>
</dbReference>
<feature type="transmembrane region" description="Helical" evidence="2">
    <location>
        <begin position="236"/>
        <end position="254"/>
    </location>
</feature>
<dbReference type="OrthoDB" id="5604143at2"/>
<dbReference type="EMBL" id="SXFB01000004">
    <property type="protein sequence ID" value="NFV26010.1"/>
    <property type="molecule type" value="Genomic_DNA"/>
</dbReference>
<dbReference type="PANTHER" id="PTHR22911:SF137">
    <property type="entry name" value="SOLUTE CARRIER FAMILY 35 MEMBER G2-RELATED"/>
    <property type="match status" value="1"/>
</dbReference>
<evidence type="ECO:0000313" key="4">
    <source>
        <dbReference type="EMBL" id="NFF87373.1"/>
    </source>
</evidence>
<sequence>MNFNNNYKKGVGCGIISAISWGADTVLMGFILAMTPFIENEQAIILAPIITAFLHDSFSAIWTFIYLGLRKKLCDFFRAIKTKSALWVALAALLGGPIGMSGYLLSVKYIGPSYTAIISSLYPAIGAVLATIILKEKINKSAWIGLVAAILGVSILGYTSTTSTANPVGFIFAIICAFGWGSECVVCAYGMKGNEVTSEFALQIRQFTSAIVYGLIIVPIVGGIGLSFNIFKYSAIFWIAGTALAATVSYLFYYTAIYKIGATRAMGVNITYVVWSIVFDAIFLGNKINALTILSSILVIIGVYFIAKEPEEEIKKLEFVEVE</sequence>